<dbReference type="InterPro" id="IPR000048">
    <property type="entry name" value="IQ_motif_EF-hand-BS"/>
</dbReference>
<evidence type="ECO:0000256" key="3">
    <source>
        <dbReference type="SAM" id="MobiDB-lite"/>
    </source>
</evidence>
<keyword evidence="1" id="KW-0112">Calmodulin-binding</keyword>
<dbReference type="Pfam" id="PF00612">
    <property type="entry name" value="IQ"/>
    <property type="match status" value="2"/>
</dbReference>
<feature type="compositionally biased region" description="Polar residues" evidence="3">
    <location>
        <begin position="546"/>
        <end position="570"/>
    </location>
</feature>
<dbReference type="PANTHER" id="PTHR32295">
    <property type="entry name" value="IQ-DOMAIN 5-RELATED"/>
    <property type="match status" value="1"/>
</dbReference>
<comment type="caution">
    <text evidence="4">The sequence shown here is derived from an EMBL/GenBank/DDBJ whole genome shotgun (WGS) entry which is preliminary data.</text>
</comment>
<sequence length="869" mass="94536">MGKPASSCLKIMGCGGGGADAVDNGDLLPEEVNFVLVFNIFHCDWGSPIRIVGVEGGRSVGSWGILPEADVLDQIRCTGSRKYHLPIELVIIDLHFSFLCHCYFKSRLQSNDSWQAQATTSSDNRRWSFRRRSSKHRVLSNTVISEPISVCSSKESQELPTANLQSPFPEVVQEQEKPIKTSLLPSEISNTEAPLSLSSGSISPVGPALSESIAIIFQAVIRGNLAREEVHKLKCIVKLQAIVRGYLVRRQAIGTLQCIQAIIRMQTLVRARHTRQLFGKSRPNDTRKFLGKGDSFNKPGRSAINKLLTNGLAHQLLETTPRKKTIHIKCDPSESDSVWKWLKRWTAIASSANQQPVKSFGIGHQVLEGKTNVAEGIPKKAFSNAALSVLSEPVLPPTKLMMADDDEQYLMIGDADGLQCQTSVNSQSNSFNFGEADKLQPGNDILDTTVQDYAKPKVVNDERLDCIDDTKQAQPNKNSGLTGEKSPVRKDCFNHDTEKASSEMLEDGGKKIAVSSRKQCNPAFVAAQSKLEQLSSKSAVGRPVSSAYQNASSKSKSENQNIHTSSFTENNEAVSAKTSIMYDSRLQTAASECGTEISITSTLDSPDRSDMEGGEIVLEISTLENKNYGIVEENALELPSLSGNGRPEDGDDNVANSNVSINLTQSGHKSTEPTSSSAMTHQEVTTEQGRSLEGTPVNYESAADAHGTPSSDISVNARKKKKDDNMSTYRQRLQLVGKNLSSSPNNGSGVQISVENLVKDPKIPKRRNSFGMAKTDHVEQEPRLSSSNSLPSYMQATASARAKAYVSTSQKSSPDQQDNHPKKRHSLPVENGKQSSSPRMQRSASQAQPNGKANGVHSPHTSAGKLLLL</sequence>
<feature type="region of interest" description="Disordered" evidence="3">
    <location>
        <begin position="471"/>
        <end position="490"/>
    </location>
</feature>
<feature type="compositionally biased region" description="Polar residues" evidence="3">
    <location>
        <begin position="664"/>
        <end position="689"/>
    </location>
</feature>
<feature type="region of interest" description="Disordered" evidence="3">
    <location>
        <begin position="664"/>
        <end position="869"/>
    </location>
</feature>
<name>A0A8J5HEH6_ZINOF</name>
<reference evidence="4 5" key="1">
    <citation type="submission" date="2020-08" db="EMBL/GenBank/DDBJ databases">
        <title>Plant Genome Project.</title>
        <authorList>
            <person name="Zhang R.-G."/>
        </authorList>
    </citation>
    <scope>NUCLEOTIDE SEQUENCE [LARGE SCALE GENOMIC DNA]</scope>
    <source>
        <tissue evidence="4">Rhizome</tissue>
    </source>
</reference>
<dbReference type="PROSITE" id="PS50096">
    <property type="entry name" value="IQ"/>
    <property type="match status" value="2"/>
</dbReference>
<feature type="compositionally biased region" description="Polar residues" evidence="3">
    <location>
        <begin position="739"/>
        <end position="754"/>
    </location>
</feature>
<keyword evidence="5" id="KW-1185">Reference proteome</keyword>
<proteinExistence type="inferred from homology"/>
<feature type="region of interest" description="Disordered" evidence="3">
    <location>
        <begin position="639"/>
        <end position="658"/>
    </location>
</feature>
<dbReference type="EMBL" id="JACMSC010000004">
    <property type="protein sequence ID" value="KAG6526521.1"/>
    <property type="molecule type" value="Genomic_DNA"/>
</dbReference>
<feature type="compositionally biased region" description="Polar residues" evidence="3">
    <location>
        <begin position="806"/>
        <end position="816"/>
    </location>
</feature>
<feature type="compositionally biased region" description="Polar residues" evidence="3">
    <location>
        <begin position="783"/>
        <end position="798"/>
    </location>
</feature>
<feature type="region of interest" description="Disordered" evidence="3">
    <location>
        <begin position="535"/>
        <end position="570"/>
    </location>
</feature>
<dbReference type="Gene3D" id="1.20.5.190">
    <property type="match status" value="1"/>
</dbReference>
<dbReference type="Proteomes" id="UP000734854">
    <property type="component" value="Unassembled WGS sequence"/>
</dbReference>
<protein>
    <recommendedName>
        <fullName evidence="6">DUF4005 domain-containing protein</fullName>
    </recommendedName>
</protein>
<dbReference type="PANTHER" id="PTHR32295:SF154">
    <property type="entry name" value="PROTEIN IQ-DOMAIN 32"/>
    <property type="match status" value="1"/>
</dbReference>
<feature type="compositionally biased region" description="Polar residues" evidence="3">
    <location>
        <begin position="832"/>
        <end position="851"/>
    </location>
</feature>
<accession>A0A8J5HEH6</accession>
<gene>
    <name evidence="4" type="ORF">ZIOFF_016511</name>
</gene>
<evidence type="ECO:0008006" key="6">
    <source>
        <dbReference type="Google" id="ProtNLM"/>
    </source>
</evidence>
<evidence type="ECO:0000313" key="4">
    <source>
        <dbReference type="EMBL" id="KAG6526521.1"/>
    </source>
</evidence>
<evidence type="ECO:0000313" key="5">
    <source>
        <dbReference type="Proteomes" id="UP000734854"/>
    </source>
</evidence>
<dbReference type="GO" id="GO:0005516">
    <property type="term" value="F:calmodulin binding"/>
    <property type="evidence" value="ECO:0007669"/>
    <property type="project" value="UniProtKB-KW"/>
</dbReference>
<comment type="similarity">
    <text evidence="2">Belongs to the IQD family.</text>
</comment>
<evidence type="ECO:0000256" key="1">
    <source>
        <dbReference type="ARBA" id="ARBA00022860"/>
    </source>
</evidence>
<dbReference type="SMART" id="SM00015">
    <property type="entry name" value="IQ"/>
    <property type="match status" value="3"/>
</dbReference>
<organism evidence="4 5">
    <name type="scientific">Zingiber officinale</name>
    <name type="common">Ginger</name>
    <name type="synonym">Amomum zingiber</name>
    <dbReference type="NCBI Taxonomy" id="94328"/>
    <lineage>
        <taxon>Eukaryota</taxon>
        <taxon>Viridiplantae</taxon>
        <taxon>Streptophyta</taxon>
        <taxon>Embryophyta</taxon>
        <taxon>Tracheophyta</taxon>
        <taxon>Spermatophyta</taxon>
        <taxon>Magnoliopsida</taxon>
        <taxon>Liliopsida</taxon>
        <taxon>Zingiberales</taxon>
        <taxon>Zingiberaceae</taxon>
        <taxon>Zingiber</taxon>
    </lineage>
</organism>
<dbReference type="AlphaFoldDB" id="A0A8J5HEH6"/>
<feature type="compositionally biased region" description="Polar residues" evidence="3">
    <location>
        <begin position="472"/>
        <end position="481"/>
    </location>
</feature>
<evidence type="ECO:0000256" key="2">
    <source>
        <dbReference type="ARBA" id="ARBA00024341"/>
    </source>
</evidence>